<dbReference type="EMBL" id="AP026800">
    <property type="protein sequence ID" value="BDR54010.1"/>
    <property type="molecule type" value="Genomic_DNA"/>
</dbReference>
<name>A0ABN6SGJ0_9BIFI</name>
<evidence type="ECO:0000256" key="3">
    <source>
        <dbReference type="SAM" id="MobiDB-lite"/>
    </source>
</evidence>
<evidence type="ECO:0000256" key="2">
    <source>
        <dbReference type="ARBA" id="ARBA00022729"/>
    </source>
</evidence>
<evidence type="ECO:0000313" key="6">
    <source>
        <dbReference type="Proteomes" id="UP001321748"/>
    </source>
</evidence>
<gene>
    <name evidence="5" type="ORF">KIMH_01210</name>
</gene>
<comment type="similarity">
    <text evidence="1">Belongs to the UPF0423 family.</text>
</comment>
<evidence type="ECO:0000256" key="4">
    <source>
        <dbReference type="SAM" id="SignalP"/>
    </source>
</evidence>
<dbReference type="PROSITE" id="PS51257">
    <property type="entry name" value="PROKAR_LIPOPROTEIN"/>
    <property type="match status" value="1"/>
</dbReference>
<keyword evidence="6" id="KW-1185">Reference proteome</keyword>
<dbReference type="Proteomes" id="UP001321748">
    <property type="component" value="Chromosome"/>
</dbReference>
<organism evidence="5 6">
    <name type="scientific">Bombiscardovia apis</name>
    <dbReference type="NCBI Taxonomy" id="2932182"/>
    <lineage>
        <taxon>Bacteria</taxon>
        <taxon>Bacillati</taxon>
        <taxon>Actinomycetota</taxon>
        <taxon>Actinomycetes</taxon>
        <taxon>Bifidobacteriales</taxon>
        <taxon>Bifidobacteriaceae</taxon>
        <taxon>Bombiscardovia</taxon>
    </lineage>
</organism>
<proteinExistence type="inferred from homology"/>
<evidence type="ECO:0000256" key="1">
    <source>
        <dbReference type="ARBA" id="ARBA00010013"/>
    </source>
</evidence>
<accession>A0ABN6SGJ0</accession>
<dbReference type="InterPro" id="IPR018470">
    <property type="entry name" value="Metal-bd_Tp34-typ"/>
</dbReference>
<dbReference type="Pfam" id="PF10634">
    <property type="entry name" value="Iron_transport"/>
    <property type="match status" value="1"/>
</dbReference>
<feature type="compositionally biased region" description="Basic and acidic residues" evidence="3">
    <location>
        <begin position="44"/>
        <end position="64"/>
    </location>
</feature>
<protein>
    <submittedName>
        <fullName evidence="5">Amino acid ABC transporter substrate-binding protein</fullName>
    </submittedName>
</protein>
<dbReference type="RefSeq" id="WP_317643041.1">
    <property type="nucleotide sequence ID" value="NZ_AP026800.1"/>
</dbReference>
<reference evidence="5 6" key="1">
    <citation type="journal article" date="2023" name="Microbiol. Spectr.">
        <title>Symbiosis of Carpenter Bees with Uncharacterized Lactic Acid Bacteria Showing NAD Auxotrophy.</title>
        <authorList>
            <person name="Kawasaki S."/>
            <person name="Ozawa K."/>
            <person name="Mori T."/>
            <person name="Yamamoto A."/>
            <person name="Ito M."/>
            <person name="Ohkuma M."/>
            <person name="Sakamoto M."/>
            <person name="Matsutani M."/>
        </authorList>
    </citation>
    <scope>NUCLEOTIDE SEQUENCE [LARGE SCALE GENOMIC DNA]</scope>
    <source>
        <strain evidence="5 6">KimH</strain>
    </source>
</reference>
<dbReference type="Gene3D" id="2.60.40.2480">
    <property type="entry name" value="Periplasmic metal-binding protein Tp34-type"/>
    <property type="match status" value="1"/>
</dbReference>
<sequence>MSTKKLTALAAIVLSGALALSGCGGSKSEGVREASGPDSSSQGADKKDGKDGKDDKKEDGKPAFEEIPIPPEDQQKGPLTIGTVFFQPIDMVPAMGLSAADASLHLEADIHAAKDNDLGYATGEFVPDLTVKYSIVDKNDPNNHQEGTFMKMNASDGPHYGSNIKMEKAGSYKLTYTIESPERQGWMLHVDPATGVKGRFWTEPIVVDWDWDYTPHEW</sequence>
<evidence type="ECO:0000313" key="5">
    <source>
        <dbReference type="EMBL" id="BDR54010.1"/>
    </source>
</evidence>
<dbReference type="InterPro" id="IPR038482">
    <property type="entry name" value="Tp34-type_sf"/>
</dbReference>
<keyword evidence="2 4" id="KW-0732">Signal</keyword>
<feature type="signal peptide" evidence="4">
    <location>
        <begin position="1"/>
        <end position="19"/>
    </location>
</feature>
<feature type="chain" id="PRO_5046963141" evidence="4">
    <location>
        <begin position="20"/>
        <end position="218"/>
    </location>
</feature>
<feature type="region of interest" description="Disordered" evidence="3">
    <location>
        <begin position="22"/>
        <end position="78"/>
    </location>
</feature>